<evidence type="ECO:0000259" key="1">
    <source>
        <dbReference type="PROSITE" id="PS51500"/>
    </source>
</evidence>
<protein>
    <submittedName>
        <fullName evidence="2">Antagonist of SinR</fullName>
    </submittedName>
</protein>
<sequence>MINVKKNREIDYEWLELMKEAKTIGLTLEEVRLFLAGIKQNE</sequence>
<evidence type="ECO:0000313" key="3">
    <source>
        <dbReference type="Proteomes" id="UP000199444"/>
    </source>
</evidence>
<dbReference type="Pfam" id="PF08671">
    <property type="entry name" value="SinI"/>
    <property type="match status" value="1"/>
</dbReference>
<organism evidence="2 3">
    <name type="scientific">Virgibacillus salinus</name>
    <dbReference type="NCBI Taxonomy" id="553311"/>
    <lineage>
        <taxon>Bacteria</taxon>
        <taxon>Bacillati</taxon>
        <taxon>Bacillota</taxon>
        <taxon>Bacilli</taxon>
        <taxon>Bacillales</taxon>
        <taxon>Bacillaceae</taxon>
        <taxon>Virgibacillus</taxon>
    </lineage>
</organism>
<dbReference type="GO" id="GO:0046983">
    <property type="term" value="F:protein dimerization activity"/>
    <property type="evidence" value="ECO:0007669"/>
    <property type="project" value="InterPro"/>
</dbReference>
<feature type="domain" description="Sin" evidence="1">
    <location>
        <begin position="1"/>
        <end position="39"/>
    </location>
</feature>
<dbReference type="SUPFAM" id="SSF47406">
    <property type="entry name" value="SinR repressor dimerisation domain-like"/>
    <property type="match status" value="1"/>
</dbReference>
<dbReference type="InterPro" id="IPR036281">
    <property type="entry name" value="SinR/SinI_dimer_dom_sf"/>
</dbReference>
<keyword evidence="3" id="KW-1185">Reference proteome</keyword>
<dbReference type="InterPro" id="IPR010981">
    <property type="entry name" value="SinR/SinI_dimer_dom"/>
</dbReference>
<accession>A0A1H0ZBM5</accession>
<proteinExistence type="predicted"/>
<dbReference type="AlphaFoldDB" id="A0A1H0ZBM5"/>
<gene>
    <name evidence="2" type="ORF">SAMN05216231_1133</name>
</gene>
<dbReference type="RefSeq" id="WP_092491949.1">
    <property type="nucleotide sequence ID" value="NZ_FNKD01000001.1"/>
</dbReference>
<dbReference type="GO" id="GO:0006355">
    <property type="term" value="P:regulation of DNA-templated transcription"/>
    <property type="evidence" value="ECO:0007669"/>
    <property type="project" value="InterPro"/>
</dbReference>
<evidence type="ECO:0000313" key="2">
    <source>
        <dbReference type="EMBL" id="SDQ24772.1"/>
    </source>
</evidence>
<name>A0A1H0ZBM5_9BACI</name>
<dbReference type="PROSITE" id="PS51500">
    <property type="entry name" value="SIN"/>
    <property type="match status" value="1"/>
</dbReference>
<dbReference type="Proteomes" id="UP000199444">
    <property type="component" value="Unassembled WGS sequence"/>
</dbReference>
<dbReference type="EMBL" id="FNKD01000001">
    <property type="protein sequence ID" value="SDQ24772.1"/>
    <property type="molecule type" value="Genomic_DNA"/>
</dbReference>
<reference evidence="2 3" key="1">
    <citation type="submission" date="2016-10" db="EMBL/GenBank/DDBJ databases">
        <authorList>
            <person name="de Groot N.N."/>
        </authorList>
    </citation>
    <scope>NUCLEOTIDE SEQUENCE [LARGE SCALE GENOMIC DNA]</scope>
    <source>
        <strain evidence="2 3">CGMCC 1.10449</strain>
    </source>
</reference>